<keyword evidence="9" id="KW-1185">Reference proteome</keyword>
<feature type="transmembrane region" description="Helical" evidence="6">
    <location>
        <begin position="105"/>
        <end position="124"/>
    </location>
</feature>
<feature type="transmembrane region" description="Helical" evidence="6">
    <location>
        <begin position="136"/>
        <end position="154"/>
    </location>
</feature>
<dbReference type="SUPFAM" id="SSF81321">
    <property type="entry name" value="Family A G protein-coupled receptor-like"/>
    <property type="match status" value="1"/>
</dbReference>
<evidence type="ECO:0000256" key="4">
    <source>
        <dbReference type="ARBA" id="ARBA00023136"/>
    </source>
</evidence>
<feature type="transmembrane region" description="Helical" evidence="6">
    <location>
        <begin position="513"/>
        <end position="530"/>
    </location>
</feature>
<feature type="transmembrane region" description="Helical" evidence="6">
    <location>
        <begin position="550"/>
        <end position="570"/>
    </location>
</feature>
<evidence type="ECO:0000256" key="6">
    <source>
        <dbReference type="SAM" id="Phobius"/>
    </source>
</evidence>
<evidence type="ECO:0000313" key="9">
    <source>
        <dbReference type="Proteomes" id="UP001201980"/>
    </source>
</evidence>
<dbReference type="AlphaFoldDB" id="A0AAD5WSA9"/>
<dbReference type="PANTHER" id="PTHR23112:SF0">
    <property type="entry name" value="TRANSMEMBRANE PROTEIN 116"/>
    <property type="match status" value="1"/>
</dbReference>
<feature type="domain" description="G-protein coupled receptors family 2 profile 2" evidence="7">
    <location>
        <begin position="100"/>
        <end position="300"/>
    </location>
</feature>
<feature type="compositionally biased region" description="Low complexity" evidence="5">
    <location>
        <begin position="462"/>
        <end position="483"/>
    </location>
</feature>
<comment type="subcellular location">
    <subcellularLocation>
        <location evidence="1">Membrane</location>
        <topology evidence="1">Multi-pass membrane protein</topology>
    </subcellularLocation>
</comment>
<feature type="transmembrane region" description="Helical" evidence="6">
    <location>
        <begin position="192"/>
        <end position="210"/>
    </location>
</feature>
<organism evidence="8 9">
    <name type="scientific">Zalerion maritima</name>
    <dbReference type="NCBI Taxonomy" id="339359"/>
    <lineage>
        <taxon>Eukaryota</taxon>
        <taxon>Fungi</taxon>
        <taxon>Dikarya</taxon>
        <taxon>Ascomycota</taxon>
        <taxon>Pezizomycotina</taxon>
        <taxon>Sordariomycetes</taxon>
        <taxon>Lulworthiomycetidae</taxon>
        <taxon>Lulworthiales</taxon>
        <taxon>Lulworthiaceae</taxon>
        <taxon>Zalerion</taxon>
    </lineage>
</organism>
<dbReference type="Pfam" id="PF00002">
    <property type="entry name" value="7tm_2"/>
    <property type="match status" value="1"/>
</dbReference>
<dbReference type="GO" id="GO:0007166">
    <property type="term" value="P:cell surface receptor signaling pathway"/>
    <property type="evidence" value="ECO:0007669"/>
    <property type="project" value="InterPro"/>
</dbReference>
<sequence>MEDFPGFLLDDSSNVTAAGSSFFSSSSSSSSSSSISEAAAALASSGSSINLASPVSSVSSGLPSSFSSATSAAATPTVPIDPDFAIHNMTGVNATQIEVLVKLEAAGGSLSLVGVTLIFITFALSKRLRTLPNTFIVFASIANVGASIACLIGHKGLDDLKVRKELYGKDAQSPMCTTQAFLLEMFMQSDPWWSFAMAFNVFLVFFFQANPDSFRKWLWLYCLICFGGPAAMAILCAVLTWPDSSGNMVPVYGDATLWCWIGTPANVMRVYTYYLPIWTCIAGSILIYFAVGYHVFRQRNQLKNLTLSNPEKNESPITLDPPCRDSDDKVGLVVLRNAQHSNAPSTNSSGGQPDYYGTKVTEIQITTTHTSSACAHFPLPPPTVTADPTAKFIPPEALLADLERGLATSTNSASSDSTSGGAPSSGPFQSISSISCEKPYPPLPLPLPLPPPPPPPPPSSSSPPVAAAAAGAAASSPSSSSSPPSSPSMADSLRTIWRRCVRRLAKMDPVKMAYLRTSFVFAFSVLVTWTPSSILRVHDLASPRNFSYPLNVAAAIVLPLQGAWNAVIYFSTSWTVMREEWAAFSDAVDRKHGRGAGARGGCRAYGGGGPGGGNALGNGNGNGGRGMRQQVRMHMRGHGGIDKNQIRLQRDIGSEVELTRVVASSSNSNIRAMRGSF</sequence>
<evidence type="ECO:0000256" key="5">
    <source>
        <dbReference type="SAM" id="MobiDB-lite"/>
    </source>
</evidence>
<evidence type="ECO:0000256" key="1">
    <source>
        <dbReference type="ARBA" id="ARBA00004141"/>
    </source>
</evidence>
<feature type="region of interest" description="Disordered" evidence="5">
    <location>
        <begin position="607"/>
        <end position="627"/>
    </location>
</feature>
<dbReference type="PROSITE" id="PS50261">
    <property type="entry name" value="G_PROTEIN_RECEP_F2_4"/>
    <property type="match status" value="1"/>
</dbReference>
<reference evidence="8" key="1">
    <citation type="submission" date="2022-07" db="EMBL/GenBank/DDBJ databases">
        <title>Draft genome sequence of Zalerion maritima ATCC 34329, a (micro)plastics degrading marine fungus.</title>
        <authorList>
            <person name="Paco A."/>
            <person name="Goncalves M.F.M."/>
            <person name="Rocha-Santos T.A.P."/>
            <person name="Alves A."/>
        </authorList>
    </citation>
    <scope>NUCLEOTIDE SEQUENCE</scope>
    <source>
        <strain evidence="8">ATCC 34329</strain>
    </source>
</reference>
<evidence type="ECO:0000313" key="8">
    <source>
        <dbReference type="EMBL" id="KAJ2900157.1"/>
    </source>
</evidence>
<dbReference type="GO" id="GO:0005886">
    <property type="term" value="C:plasma membrane"/>
    <property type="evidence" value="ECO:0007669"/>
    <property type="project" value="TreeGrafter"/>
</dbReference>
<feature type="transmembrane region" description="Helical" evidence="6">
    <location>
        <begin position="217"/>
        <end position="241"/>
    </location>
</feature>
<dbReference type="EMBL" id="JAKWBI020000178">
    <property type="protein sequence ID" value="KAJ2900157.1"/>
    <property type="molecule type" value="Genomic_DNA"/>
</dbReference>
<protein>
    <submittedName>
        <fullName evidence="8">G-protein coupled receptor</fullName>
    </submittedName>
</protein>
<keyword evidence="2 6" id="KW-0812">Transmembrane</keyword>
<dbReference type="Proteomes" id="UP001201980">
    <property type="component" value="Unassembled WGS sequence"/>
</dbReference>
<dbReference type="PANTHER" id="PTHR23112">
    <property type="entry name" value="G PROTEIN-COUPLED RECEPTOR 157-RELATED"/>
    <property type="match status" value="1"/>
</dbReference>
<dbReference type="InterPro" id="IPR000832">
    <property type="entry name" value="GPCR_2_secretin-like"/>
</dbReference>
<name>A0AAD5WSA9_9PEZI</name>
<evidence type="ECO:0000256" key="3">
    <source>
        <dbReference type="ARBA" id="ARBA00022989"/>
    </source>
</evidence>
<dbReference type="GO" id="GO:0007189">
    <property type="term" value="P:adenylate cyclase-activating G protein-coupled receptor signaling pathway"/>
    <property type="evidence" value="ECO:0007669"/>
    <property type="project" value="TreeGrafter"/>
</dbReference>
<keyword evidence="3 6" id="KW-1133">Transmembrane helix</keyword>
<feature type="compositionally biased region" description="Low complexity" evidence="5">
    <location>
        <begin position="407"/>
        <end position="435"/>
    </location>
</feature>
<gene>
    <name evidence="8" type="ORF">MKZ38_002571</name>
</gene>
<proteinExistence type="predicted"/>
<evidence type="ECO:0000259" key="7">
    <source>
        <dbReference type="PROSITE" id="PS50261"/>
    </source>
</evidence>
<feature type="transmembrane region" description="Helical" evidence="6">
    <location>
        <begin position="273"/>
        <end position="296"/>
    </location>
</feature>
<feature type="compositionally biased region" description="Gly residues" evidence="5">
    <location>
        <begin position="607"/>
        <end position="626"/>
    </location>
</feature>
<keyword evidence="4 6" id="KW-0472">Membrane</keyword>
<accession>A0AAD5WSA9</accession>
<dbReference type="Gene3D" id="1.20.1070.10">
    <property type="entry name" value="Rhodopsin 7-helix transmembrane proteins"/>
    <property type="match status" value="1"/>
</dbReference>
<feature type="region of interest" description="Disordered" evidence="5">
    <location>
        <begin position="405"/>
        <end position="490"/>
    </location>
</feature>
<feature type="compositionally biased region" description="Pro residues" evidence="5">
    <location>
        <begin position="439"/>
        <end position="461"/>
    </location>
</feature>
<comment type="caution">
    <text evidence="8">The sequence shown here is derived from an EMBL/GenBank/DDBJ whole genome shotgun (WGS) entry which is preliminary data.</text>
</comment>
<dbReference type="InterPro" id="IPR017981">
    <property type="entry name" value="GPCR_2-like_7TM"/>
</dbReference>
<evidence type="ECO:0000256" key="2">
    <source>
        <dbReference type="ARBA" id="ARBA00022692"/>
    </source>
</evidence>
<keyword evidence="8" id="KW-0675">Receptor</keyword>
<dbReference type="GO" id="GO:0004930">
    <property type="term" value="F:G protein-coupled receptor activity"/>
    <property type="evidence" value="ECO:0007669"/>
    <property type="project" value="InterPro"/>
</dbReference>